<dbReference type="EMBL" id="BMEM01000004">
    <property type="protein sequence ID" value="GGF56562.1"/>
    <property type="molecule type" value="Genomic_DNA"/>
</dbReference>
<comment type="caution">
    <text evidence="2">The sequence shown here is derived from an EMBL/GenBank/DDBJ whole genome shotgun (WGS) entry which is preliminary data.</text>
</comment>
<sequence>MPSTPVQEAARRGAQVPVAVAVVAVSLLLGMASLTSAGLLSLALAAAVVVVAWGWAGALALPTPRGTVGTITVGGLALVAAVGLPAEGPWLSWVPAALSLAMLAAFTHQLLRRDGRPRVVTSVSAVVLALGIVACGILMVPLSRTDEGVALVVGSLAAASASALTDMAGRWAAMATWLTPLALLAGGAAAVATALVMDVPWTTWLLLGVAGAALSHAMRGIVAPLPAMSRPRPRLVAALTSVLVVGVVPYLTALVFLPDALPL</sequence>
<keyword evidence="1" id="KW-1133">Transmembrane helix</keyword>
<evidence type="ECO:0000256" key="1">
    <source>
        <dbReference type="SAM" id="Phobius"/>
    </source>
</evidence>
<dbReference type="RefSeq" id="WP_188431359.1">
    <property type="nucleotide sequence ID" value="NZ_BAABKH010000014.1"/>
</dbReference>
<feature type="transmembrane region" description="Helical" evidence="1">
    <location>
        <begin position="235"/>
        <end position="257"/>
    </location>
</feature>
<reference evidence="2" key="2">
    <citation type="submission" date="2020-09" db="EMBL/GenBank/DDBJ databases">
        <authorList>
            <person name="Sun Q."/>
            <person name="Zhou Y."/>
        </authorList>
    </citation>
    <scope>NUCLEOTIDE SEQUENCE</scope>
    <source>
        <strain evidence="2">CGMCC 1.12160</strain>
    </source>
</reference>
<feature type="transmembrane region" description="Helical" evidence="1">
    <location>
        <begin position="177"/>
        <end position="197"/>
    </location>
</feature>
<keyword evidence="1" id="KW-0812">Transmembrane</keyword>
<gene>
    <name evidence="2" type="ORF">GCM10011366_25520</name>
</gene>
<organism evidence="2 3">
    <name type="scientific">Ornithinimicrobium tianjinense</name>
    <dbReference type="NCBI Taxonomy" id="1195761"/>
    <lineage>
        <taxon>Bacteria</taxon>
        <taxon>Bacillati</taxon>
        <taxon>Actinomycetota</taxon>
        <taxon>Actinomycetes</taxon>
        <taxon>Micrococcales</taxon>
        <taxon>Ornithinimicrobiaceae</taxon>
        <taxon>Ornithinimicrobium</taxon>
    </lineage>
</organism>
<reference evidence="2" key="1">
    <citation type="journal article" date="2014" name="Int. J. Syst. Evol. Microbiol.">
        <title>Complete genome sequence of Corynebacterium casei LMG S-19264T (=DSM 44701T), isolated from a smear-ripened cheese.</title>
        <authorList>
            <consortium name="US DOE Joint Genome Institute (JGI-PGF)"/>
            <person name="Walter F."/>
            <person name="Albersmeier A."/>
            <person name="Kalinowski J."/>
            <person name="Ruckert C."/>
        </authorList>
    </citation>
    <scope>NUCLEOTIDE SEQUENCE</scope>
    <source>
        <strain evidence="2">CGMCC 1.12160</strain>
    </source>
</reference>
<dbReference type="AlphaFoldDB" id="A0A917F7W2"/>
<proteinExistence type="predicted"/>
<feature type="transmembrane region" description="Helical" evidence="1">
    <location>
        <begin position="203"/>
        <end position="223"/>
    </location>
</feature>
<evidence type="ECO:0000313" key="3">
    <source>
        <dbReference type="Proteomes" id="UP000605670"/>
    </source>
</evidence>
<name>A0A917F7W2_9MICO</name>
<keyword evidence="3" id="KW-1185">Reference proteome</keyword>
<feature type="transmembrane region" description="Helical" evidence="1">
    <location>
        <begin position="38"/>
        <end position="61"/>
    </location>
</feature>
<feature type="transmembrane region" description="Helical" evidence="1">
    <location>
        <begin position="90"/>
        <end position="107"/>
    </location>
</feature>
<feature type="transmembrane region" description="Helical" evidence="1">
    <location>
        <begin position="12"/>
        <end position="32"/>
    </location>
</feature>
<evidence type="ECO:0000313" key="2">
    <source>
        <dbReference type="EMBL" id="GGF56562.1"/>
    </source>
</evidence>
<keyword evidence="1" id="KW-0472">Membrane</keyword>
<feature type="transmembrane region" description="Helical" evidence="1">
    <location>
        <begin position="68"/>
        <end position="84"/>
    </location>
</feature>
<protein>
    <submittedName>
        <fullName evidence="2">Uncharacterized protein</fullName>
    </submittedName>
</protein>
<feature type="transmembrane region" description="Helical" evidence="1">
    <location>
        <begin position="148"/>
        <end position="165"/>
    </location>
</feature>
<accession>A0A917F7W2</accession>
<feature type="transmembrane region" description="Helical" evidence="1">
    <location>
        <begin position="119"/>
        <end position="142"/>
    </location>
</feature>
<dbReference type="Proteomes" id="UP000605670">
    <property type="component" value="Unassembled WGS sequence"/>
</dbReference>